<name>A0A6N6MC19_9FLAO</name>
<accession>A0A6N6MC19</accession>
<evidence type="ECO:0000313" key="2">
    <source>
        <dbReference type="EMBL" id="KAB1066097.1"/>
    </source>
</evidence>
<reference evidence="2 3" key="1">
    <citation type="submission" date="2019-09" db="EMBL/GenBank/DDBJ databases">
        <title>Genomes of Cryomorphaceae.</title>
        <authorList>
            <person name="Bowman J.P."/>
        </authorList>
    </citation>
    <scope>NUCLEOTIDE SEQUENCE [LARGE SCALE GENOMIC DNA]</scope>
    <source>
        <strain evidence="2 3">KCTC 52047</strain>
    </source>
</reference>
<evidence type="ECO:0000256" key="1">
    <source>
        <dbReference type="SAM" id="Coils"/>
    </source>
</evidence>
<keyword evidence="1" id="KW-0175">Coiled coil</keyword>
<proteinExistence type="predicted"/>
<feature type="coiled-coil region" evidence="1">
    <location>
        <begin position="5"/>
        <end position="36"/>
    </location>
</feature>
<protein>
    <submittedName>
        <fullName evidence="2">Uncharacterized protein</fullName>
    </submittedName>
</protein>
<gene>
    <name evidence="2" type="ORF">F3059_01105</name>
</gene>
<dbReference type="AlphaFoldDB" id="A0A6N6MC19"/>
<comment type="caution">
    <text evidence="2">The sequence shown here is derived from an EMBL/GenBank/DDBJ whole genome shotgun (WGS) entry which is preliminary data.</text>
</comment>
<sequence>MADASDDAKDKMKMQKTKIENEIEELDAKIKEVKASGETEFTEMKNETEEFLKKTKMDLKDAWNEMTEGEDK</sequence>
<dbReference type="EMBL" id="WACR01000001">
    <property type="protein sequence ID" value="KAB1066097.1"/>
    <property type="molecule type" value="Genomic_DNA"/>
</dbReference>
<evidence type="ECO:0000313" key="3">
    <source>
        <dbReference type="Proteomes" id="UP000435357"/>
    </source>
</evidence>
<organism evidence="2 3">
    <name type="scientific">Salibacter halophilus</name>
    <dbReference type="NCBI Taxonomy" id="1803916"/>
    <lineage>
        <taxon>Bacteria</taxon>
        <taxon>Pseudomonadati</taxon>
        <taxon>Bacteroidota</taxon>
        <taxon>Flavobacteriia</taxon>
        <taxon>Flavobacteriales</taxon>
        <taxon>Salibacteraceae</taxon>
        <taxon>Salibacter</taxon>
    </lineage>
</organism>
<keyword evidence="3" id="KW-1185">Reference proteome</keyword>
<dbReference type="Proteomes" id="UP000435357">
    <property type="component" value="Unassembled WGS sequence"/>
</dbReference>